<gene>
    <name evidence="2" type="ORF">SAMN05421751_101238</name>
</gene>
<feature type="domain" description="Pyridoxamine 5'-phosphate oxidase N-terminal" evidence="1">
    <location>
        <begin position="8"/>
        <end position="129"/>
    </location>
</feature>
<evidence type="ECO:0000313" key="3">
    <source>
        <dbReference type="Proteomes" id="UP000236742"/>
    </source>
</evidence>
<dbReference type="InterPro" id="IPR012349">
    <property type="entry name" value="Split_barrel_FMN-bd"/>
</dbReference>
<evidence type="ECO:0000313" key="2">
    <source>
        <dbReference type="EMBL" id="SEF43309.1"/>
    </source>
</evidence>
<accession>A0A1H5RYA4</accession>
<name>A0A1H5RYA4_9RHOB</name>
<dbReference type="SUPFAM" id="SSF50475">
    <property type="entry name" value="FMN-binding split barrel"/>
    <property type="match status" value="1"/>
</dbReference>
<dbReference type="PANTHER" id="PTHR39336">
    <property type="entry name" value="PYRIDOXAMINE PHOSPHATE OXIDASE FAMILY PROTEIN (AFU_ORTHOLOGUE AFUA_6G11440)"/>
    <property type="match status" value="1"/>
</dbReference>
<dbReference type="OrthoDB" id="115989at2"/>
<organism evidence="2 3">
    <name type="scientific">Jhaorihella thermophila</name>
    <dbReference type="NCBI Taxonomy" id="488547"/>
    <lineage>
        <taxon>Bacteria</taxon>
        <taxon>Pseudomonadati</taxon>
        <taxon>Pseudomonadota</taxon>
        <taxon>Alphaproteobacteria</taxon>
        <taxon>Rhodobacterales</taxon>
        <taxon>Paracoccaceae</taxon>
        <taxon>Jhaorihella</taxon>
    </lineage>
</organism>
<dbReference type="RefSeq" id="WP_104006275.1">
    <property type="nucleotide sequence ID" value="NZ_FNVD01000001.1"/>
</dbReference>
<dbReference type="Proteomes" id="UP000236742">
    <property type="component" value="Unassembled WGS sequence"/>
</dbReference>
<reference evidence="2 3" key="1">
    <citation type="submission" date="2016-10" db="EMBL/GenBank/DDBJ databases">
        <authorList>
            <person name="de Groot N.N."/>
        </authorList>
    </citation>
    <scope>NUCLEOTIDE SEQUENCE [LARGE SCALE GENOMIC DNA]</scope>
    <source>
        <strain evidence="2 3">DSM 23413</strain>
    </source>
</reference>
<dbReference type="Pfam" id="PF01243">
    <property type="entry name" value="PNPOx_N"/>
    <property type="match status" value="1"/>
</dbReference>
<dbReference type="EMBL" id="FNVD01000001">
    <property type="protein sequence ID" value="SEF43309.1"/>
    <property type="molecule type" value="Genomic_DNA"/>
</dbReference>
<dbReference type="AlphaFoldDB" id="A0A1H5RYA4"/>
<dbReference type="InterPro" id="IPR011576">
    <property type="entry name" value="Pyridox_Oxase_N"/>
</dbReference>
<proteinExistence type="predicted"/>
<dbReference type="PANTHER" id="PTHR39336:SF1">
    <property type="entry name" value="PYRIDOXAMINE PHOSPHATE OXIDASE FAMILY PROTEIN (AFU_ORTHOLOGUE AFUA_6G11440)"/>
    <property type="match status" value="1"/>
</dbReference>
<evidence type="ECO:0000259" key="1">
    <source>
        <dbReference type="Pfam" id="PF01243"/>
    </source>
</evidence>
<protein>
    <submittedName>
        <fullName evidence="2">Pyridoxamine 5'-phosphate oxidase</fullName>
    </submittedName>
</protein>
<sequence>MARQFTRIEPAHRAFIEDQHVFFVGTAAPEGRVNVSPKGMDSLRVMGPNRILWMNLTGSGNETAGHLLESPRMTLMWCSFATRPLILRCYGTARAFHVNDDGWADRAVHFPAHRSARQIFDLDVNLVQTSCGYAVPRMEFLGERDTMQKWVDAKSDDDIRAYWDERNATTIDGKPTRAPRG</sequence>
<dbReference type="Gene3D" id="2.30.110.10">
    <property type="entry name" value="Electron Transport, Fmn-binding Protein, Chain A"/>
    <property type="match status" value="1"/>
</dbReference>
<keyword evidence="3" id="KW-1185">Reference proteome</keyword>